<dbReference type="PANTHER" id="PTHR33371">
    <property type="entry name" value="INTERMEMBRANE PHOSPHOLIPID TRANSPORT SYSTEM BINDING PROTEIN MLAD-RELATED"/>
    <property type="match status" value="1"/>
</dbReference>
<evidence type="ECO:0000256" key="1">
    <source>
        <dbReference type="SAM" id="MobiDB-lite"/>
    </source>
</evidence>
<dbReference type="AlphaFoldDB" id="A0A558AA50"/>
<feature type="region of interest" description="Disordered" evidence="1">
    <location>
        <begin position="354"/>
        <end position="423"/>
    </location>
</feature>
<dbReference type="InterPro" id="IPR003399">
    <property type="entry name" value="Mce/MlaD"/>
</dbReference>
<reference evidence="4 5" key="1">
    <citation type="submission" date="2019-07" db="EMBL/GenBank/DDBJ databases">
        <title>New species of Amycolatopsis and Streptomyces.</title>
        <authorList>
            <person name="Duangmal K."/>
            <person name="Teo W.F.A."/>
            <person name="Lipun K."/>
        </authorList>
    </citation>
    <scope>NUCLEOTIDE SEQUENCE [LARGE SCALE GENOMIC DNA]</scope>
    <source>
        <strain evidence="4 5">JCM 30562</strain>
    </source>
</reference>
<dbReference type="RefSeq" id="WP_144639939.1">
    <property type="nucleotide sequence ID" value="NZ_BNAX01000001.1"/>
</dbReference>
<dbReference type="EMBL" id="VJZA01000029">
    <property type="protein sequence ID" value="TVT21138.1"/>
    <property type="molecule type" value="Genomic_DNA"/>
</dbReference>
<feature type="compositionally biased region" description="Pro residues" evidence="1">
    <location>
        <begin position="361"/>
        <end position="372"/>
    </location>
</feature>
<evidence type="ECO:0000259" key="3">
    <source>
        <dbReference type="Pfam" id="PF11887"/>
    </source>
</evidence>
<evidence type="ECO:0000259" key="2">
    <source>
        <dbReference type="Pfam" id="PF02470"/>
    </source>
</evidence>
<organism evidence="4 5">
    <name type="scientific">Amycolatopsis acidiphila</name>
    <dbReference type="NCBI Taxonomy" id="715473"/>
    <lineage>
        <taxon>Bacteria</taxon>
        <taxon>Bacillati</taxon>
        <taxon>Actinomycetota</taxon>
        <taxon>Actinomycetes</taxon>
        <taxon>Pseudonocardiales</taxon>
        <taxon>Pseudonocardiaceae</taxon>
        <taxon>Amycolatopsis</taxon>
    </lineage>
</organism>
<proteinExistence type="predicted"/>
<comment type="caution">
    <text evidence="4">The sequence shown here is derived from an EMBL/GenBank/DDBJ whole genome shotgun (WGS) entry which is preliminary data.</text>
</comment>
<feature type="compositionally biased region" description="Low complexity" evidence="1">
    <location>
        <begin position="405"/>
        <end position="417"/>
    </location>
</feature>
<dbReference type="PROSITE" id="PS51257">
    <property type="entry name" value="PROKAR_LIPOPROTEIN"/>
    <property type="match status" value="1"/>
</dbReference>
<dbReference type="GO" id="GO:0005576">
    <property type="term" value="C:extracellular region"/>
    <property type="evidence" value="ECO:0007669"/>
    <property type="project" value="TreeGrafter"/>
</dbReference>
<keyword evidence="5" id="KW-1185">Reference proteome</keyword>
<dbReference type="InterPro" id="IPR024516">
    <property type="entry name" value="Mce_C"/>
</dbReference>
<evidence type="ECO:0000313" key="4">
    <source>
        <dbReference type="EMBL" id="TVT21138.1"/>
    </source>
</evidence>
<dbReference type="InterPro" id="IPR005693">
    <property type="entry name" value="Mce"/>
</dbReference>
<gene>
    <name evidence="4" type="ORF">FNH06_18095</name>
</gene>
<dbReference type="Proteomes" id="UP000318578">
    <property type="component" value="Unassembled WGS sequence"/>
</dbReference>
<accession>A0A558AA50</accession>
<dbReference type="NCBIfam" id="TIGR00996">
    <property type="entry name" value="Mtu_fam_mce"/>
    <property type="match status" value="1"/>
</dbReference>
<name>A0A558AA50_9PSEU</name>
<dbReference type="Pfam" id="PF02470">
    <property type="entry name" value="MlaD"/>
    <property type="match status" value="1"/>
</dbReference>
<sequence>MDGRDRLQWTFVRRFQVVLVSTVVVVLTLSGCEFTGPGSWSLPFTKGGGDGSFPVTVELAQVDNLVPNSEVKVGDVTVGNVSAIEFDDWHAKVSLKLDPDADLPANATARVGQKSLLGAEYLELSAPGAEPAAGRLGARAVIPLVRTGDYPSTEEFLGALSVVLNGGGLAQVKTITTEVDDVLRGRTQDARSLLSNLDTLVSQLNRQTDNITRALNSLGDFGHALAQQNDALAKALDQLPAGVQVLNSERASLTGTLSALSDLSDVGTRVINGTRDDLLANLRSLQPVLGRLSDSGGNLVDSLSLLGNFPWPGRTVANAVRGDYANIDITLDLTLPALQQNFLTGMPILGALPPLGQGSTPAPPPPGLPPGTAPDDVPAPAAPRQPGSLLPLPSGTPSPQPAPGSPQDGGLTSLLGSLLGGGR</sequence>
<feature type="compositionally biased region" description="Low complexity" evidence="1">
    <location>
        <begin position="373"/>
        <end position="393"/>
    </location>
</feature>
<feature type="domain" description="Mce/MlaD" evidence="2">
    <location>
        <begin position="54"/>
        <end position="126"/>
    </location>
</feature>
<feature type="compositionally biased region" description="Pro residues" evidence="1">
    <location>
        <begin position="394"/>
        <end position="404"/>
    </location>
</feature>
<dbReference type="PANTHER" id="PTHR33371:SF15">
    <property type="entry name" value="LIPOPROTEIN LPRN"/>
    <property type="match status" value="1"/>
</dbReference>
<evidence type="ECO:0000313" key="5">
    <source>
        <dbReference type="Proteomes" id="UP000318578"/>
    </source>
</evidence>
<dbReference type="Pfam" id="PF11887">
    <property type="entry name" value="Mce4_CUP1"/>
    <property type="match status" value="1"/>
</dbReference>
<dbReference type="OrthoDB" id="9774928at2"/>
<feature type="domain" description="Mammalian cell entry C-terminal" evidence="3">
    <location>
        <begin position="134"/>
        <end position="294"/>
    </location>
</feature>
<protein>
    <submittedName>
        <fullName evidence="4">MCE family protein</fullName>
    </submittedName>
</protein>
<dbReference type="InterPro" id="IPR052336">
    <property type="entry name" value="MlaD_Phospholipid_Transporter"/>
</dbReference>